<evidence type="ECO:0000259" key="1">
    <source>
        <dbReference type="Pfam" id="PF11823"/>
    </source>
</evidence>
<reference evidence="2 3" key="1">
    <citation type="submission" date="2016-11" db="EMBL/GenBank/DDBJ databases">
        <authorList>
            <person name="Manzoor S."/>
        </authorList>
    </citation>
    <scope>NUCLEOTIDE SEQUENCE [LARGE SCALE GENOMIC DNA]</scope>
    <source>
        <strain evidence="2">Clostridium ultunense strain Esp</strain>
    </source>
</reference>
<feature type="domain" description="Putative Se/S carrier protein-like" evidence="1">
    <location>
        <begin position="7"/>
        <end position="73"/>
    </location>
</feature>
<dbReference type="InterPro" id="IPR021778">
    <property type="entry name" value="Se/S_carrier-like"/>
</dbReference>
<dbReference type="OrthoDB" id="3192849at2"/>
<evidence type="ECO:0000313" key="2">
    <source>
        <dbReference type="EMBL" id="SHD76011.1"/>
    </source>
</evidence>
<proteinExistence type="predicted"/>
<keyword evidence="3" id="KW-1185">Reference proteome</keyword>
<dbReference type="HOGENOM" id="CLU_167443_2_3_9"/>
<accession>M1ZM35</accession>
<organism evidence="2 3">
    <name type="scientific">[Clostridium] ultunense Esp</name>
    <dbReference type="NCBI Taxonomy" id="1288971"/>
    <lineage>
        <taxon>Bacteria</taxon>
        <taxon>Bacillati</taxon>
        <taxon>Bacillota</taxon>
        <taxon>Tissierellia</taxon>
        <taxon>Tissierellales</taxon>
        <taxon>Tepidimicrobiaceae</taxon>
        <taxon>Schnuerera</taxon>
    </lineage>
</organism>
<protein>
    <recommendedName>
        <fullName evidence="1">Putative Se/S carrier protein-like domain-containing protein</fullName>
    </recommendedName>
</protein>
<dbReference type="Pfam" id="PF11823">
    <property type="entry name" value="Se_S_carrier"/>
    <property type="match status" value="1"/>
</dbReference>
<dbReference type="AlphaFoldDB" id="M1ZM35"/>
<dbReference type="Proteomes" id="UP000245423">
    <property type="component" value="Chromosome 1"/>
</dbReference>
<sequence>MKDKQFGVVTFKSTHYAIKGDIIFKKEDIKYRTIPTPREITRSCGLAIKFDLEDIGLIKDIIRENQLDIDGIFKLIKNDNGYKAEKIN</sequence>
<name>M1ZM35_9FIRM</name>
<gene>
    <name evidence="2" type="ORF">CUESP1_0627</name>
</gene>
<dbReference type="EMBL" id="LT669839">
    <property type="protein sequence ID" value="SHD76011.1"/>
    <property type="molecule type" value="Genomic_DNA"/>
</dbReference>
<evidence type="ECO:0000313" key="3">
    <source>
        <dbReference type="Proteomes" id="UP000245423"/>
    </source>
</evidence>
<dbReference type="RefSeq" id="WP_005588626.1">
    <property type="nucleotide sequence ID" value="NZ_LT669839.1"/>
</dbReference>